<dbReference type="Proteomes" id="UP000198517">
    <property type="component" value="Unassembled WGS sequence"/>
</dbReference>
<name>A0A1G7APJ2_9FLAO</name>
<protein>
    <submittedName>
        <fullName evidence="1">Uncharacterized protein</fullName>
    </submittedName>
</protein>
<sequence>MKNIQIKAAQFFDLLKLKNVSMWEIFAQMIDGEEKKIIFLTEDEKVLFDYHLPKTIQELNKDKEKFTAEYASKLEQAEQRSKNN</sequence>
<dbReference type="OrthoDB" id="1269892at2"/>
<evidence type="ECO:0000313" key="2">
    <source>
        <dbReference type="Proteomes" id="UP000198517"/>
    </source>
</evidence>
<dbReference type="RefSeq" id="WP_092736099.1">
    <property type="nucleotide sequence ID" value="NZ_FNAS01000004.1"/>
</dbReference>
<evidence type="ECO:0000313" key="1">
    <source>
        <dbReference type="EMBL" id="SDE16712.1"/>
    </source>
</evidence>
<keyword evidence="2" id="KW-1185">Reference proteome</keyword>
<organism evidence="1 2">
    <name type="scientific">Riemerella columbipharyngis</name>
    <dbReference type="NCBI Taxonomy" id="1071918"/>
    <lineage>
        <taxon>Bacteria</taxon>
        <taxon>Pseudomonadati</taxon>
        <taxon>Bacteroidota</taxon>
        <taxon>Flavobacteriia</taxon>
        <taxon>Flavobacteriales</taxon>
        <taxon>Weeksellaceae</taxon>
        <taxon>Riemerella</taxon>
    </lineage>
</organism>
<dbReference type="AlphaFoldDB" id="A0A1G7APJ2"/>
<dbReference type="STRING" id="1071918.SAMN05421544_10447"/>
<accession>A0A1G7APJ2</accession>
<gene>
    <name evidence="1" type="ORF">SAMN05421544_10447</name>
</gene>
<proteinExistence type="predicted"/>
<dbReference type="EMBL" id="FNAS01000004">
    <property type="protein sequence ID" value="SDE16712.1"/>
    <property type="molecule type" value="Genomic_DNA"/>
</dbReference>
<reference evidence="1 2" key="1">
    <citation type="submission" date="2016-10" db="EMBL/GenBank/DDBJ databases">
        <authorList>
            <person name="de Groot N.N."/>
        </authorList>
    </citation>
    <scope>NUCLEOTIDE SEQUENCE [LARGE SCALE GENOMIC DNA]</scope>
    <source>
        <strain evidence="1 2">DSM 24015</strain>
    </source>
</reference>